<evidence type="ECO:0000313" key="4">
    <source>
        <dbReference type="Proteomes" id="UP001442841"/>
    </source>
</evidence>
<dbReference type="PANTHER" id="PTHR39428:SF1">
    <property type="entry name" value="F420H(2)-DEPENDENT QUINONE REDUCTASE RV1261C"/>
    <property type="match status" value="1"/>
</dbReference>
<name>A0ABZ3FIW7_9ACTN</name>
<dbReference type="Proteomes" id="UP001442841">
    <property type="component" value="Chromosome"/>
</dbReference>
<dbReference type="SUPFAM" id="SSF50475">
    <property type="entry name" value="FMN-binding split barrel"/>
    <property type="match status" value="1"/>
</dbReference>
<evidence type="ECO:0000256" key="2">
    <source>
        <dbReference type="ARBA" id="ARBA00049106"/>
    </source>
</evidence>
<organism evidence="3 4">
    <name type="scientific">Ammonicoccus fulvus</name>
    <dbReference type="NCBI Taxonomy" id="3138240"/>
    <lineage>
        <taxon>Bacteria</taxon>
        <taxon>Bacillati</taxon>
        <taxon>Actinomycetota</taxon>
        <taxon>Actinomycetes</taxon>
        <taxon>Propionibacteriales</taxon>
        <taxon>Propionibacteriaceae</taxon>
        <taxon>Ammonicoccus</taxon>
    </lineage>
</organism>
<gene>
    <name evidence="3" type="ORF">AADG42_01120</name>
</gene>
<comment type="catalytic activity">
    <reaction evidence="2">
        <text>oxidized coenzyme F420-(gamma-L-Glu)(n) + a quinol + H(+) = reduced coenzyme F420-(gamma-L-Glu)(n) + a quinone</text>
        <dbReference type="Rhea" id="RHEA:39663"/>
        <dbReference type="Rhea" id="RHEA-COMP:12939"/>
        <dbReference type="Rhea" id="RHEA-COMP:14378"/>
        <dbReference type="ChEBI" id="CHEBI:15378"/>
        <dbReference type="ChEBI" id="CHEBI:24646"/>
        <dbReference type="ChEBI" id="CHEBI:132124"/>
        <dbReference type="ChEBI" id="CHEBI:133980"/>
        <dbReference type="ChEBI" id="CHEBI:139511"/>
    </reaction>
</comment>
<dbReference type="Pfam" id="PF04075">
    <property type="entry name" value="F420H2_quin_red"/>
    <property type="match status" value="1"/>
</dbReference>
<comment type="similarity">
    <text evidence="1">Belongs to the F420H(2)-dependent quinone reductase family.</text>
</comment>
<evidence type="ECO:0000313" key="3">
    <source>
        <dbReference type="EMBL" id="XAN05968.1"/>
    </source>
</evidence>
<accession>A0ABZ3FIW7</accession>
<dbReference type="Gene3D" id="2.30.110.10">
    <property type="entry name" value="Electron Transport, Fmn-binding Protein, Chain A"/>
    <property type="match status" value="1"/>
</dbReference>
<dbReference type="InterPro" id="IPR012349">
    <property type="entry name" value="Split_barrel_FMN-bd"/>
</dbReference>
<dbReference type="RefSeq" id="WP_425307403.1">
    <property type="nucleotide sequence ID" value="NZ_CP154795.1"/>
</dbReference>
<reference evidence="3 4" key="1">
    <citation type="submission" date="2024-04" db="EMBL/GenBank/DDBJ databases">
        <title>Isolation of an actinomycete strain from pig manure.</title>
        <authorList>
            <person name="Gong T."/>
            <person name="Yu Z."/>
            <person name="An M."/>
            <person name="Wei C."/>
            <person name="Yang W."/>
            <person name="Liu L."/>
        </authorList>
    </citation>
    <scope>NUCLEOTIDE SEQUENCE [LARGE SCALE GENOMIC DNA]</scope>
    <source>
        <strain evidence="3 4">ZF39</strain>
    </source>
</reference>
<sequence length="176" mass="19574">MHQQRRAPLPVRLLRSGLAPFTRTRFFRDVGPRLLPPAERIAKRLTGGRLIVSGILVPSLALQTTGAKSGLPRTVELMYTPDGDGRAIIAGTNFARGNHPAWTANLIAHPAAEVVVRGRRYRVRAERISEGDREGAWAKIEAQWPGYRAYERDSGRVVRLFLLTTDVEPSPFTGRL</sequence>
<proteinExistence type="inferred from homology"/>
<keyword evidence="4" id="KW-1185">Reference proteome</keyword>
<dbReference type="EMBL" id="CP154795">
    <property type="protein sequence ID" value="XAN05968.1"/>
    <property type="molecule type" value="Genomic_DNA"/>
</dbReference>
<protein>
    <submittedName>
        <fullName evidence="3">Nitroreductase family deazaflavin-dependent oxidoreductase</fullName>
    </submittedName>
</protein>
<dbReference type="NCBIfam" id="TIGR00026">
    <property type="entry name" value="hi_GC_TIGR00026"/>
    <property type="match status" value="1"/>
</dbReference>
<dbReference type="PANTHER" id="PTHR39428">
    <property type="entry name" value="F420H(2)-DEPENDENT QUINONE REDUCTASE RV1261C"/>
    <property type="match status" value="1"/>
</dbReference>
<evidence type="ECO:0000256" key="1">
    <source>
        <dbReference type="ARBA" id="ARBA00008710"/>
    </source>
</evidence>
<dbReference type="InterPro" id="IPR004378">
    <property type="entry name" value="F420H2_quin_Rdtase"/>
</dbReference>